<dbReference type="PANTHER" id="PTHR22625:SF44">
    <property type="entry name" value="PLEXIN-B"/>
    <property type="match status" value="1"/>
</dbReference>
<dbReference type="GO" id="GO:0017154">
    <property type="term" value="F:semaphorin receptor activity"/>
    <property type="evidence" value="ECO:0007669"/>
    <property type="project" value="InterPro"/>
</dbReference>
<dbReference type="SUPFAM" id="SSF48350">
    <property type="entry name" value="GTPase activation domain, GAP"/>
    <property type="match status" value="1"/>
</dbReference>
<dbReference type="InterPro" id="IPR013548">
    <property type="entry name" value="Plexin_cytoplasmic_RasGAP_dom"/>
</dbReference>
<protein>
    <recommendedName>
        <fullName evidence="1">Plexin cytoplasmic RasGAP domain-containing protein</fullName>
    </recommendedName>
</protein>
<organism evidence="2 3">
    <name type="scientific">Glossina pallidipes</name>
    <name type="common">Tsetse fly</name>
    <dbReference type="NCBI Taxonomy" id="7398"/>
    <lineage>
        <taxon>Eukaryota</taxon>
        <taxon>Metazoa</taxon>
        <taxon>Ecdysozoa</taxon>
        <taxon>Arthropoda</taxon>
        <taxon>Hexapoda</taxon>
        <taxon>Insecta</taxon>
        <taxon>Pterygota</taxon>
        <taxon>Neoptera</taxon>
        <taxon>Endopterygota</taxon>
        <taxon>Diptera</taxon>
        <taxon>Brachycera</taxon>
        <taxon>Muscomorpha</taxon>
        <taxon>Hippoboscoidea</taxon>
        <taxon>Glossinidae</taxon>
        <taxon>Glossina</taxon>
    </lineage>
</organism>
<reference evidence="3" key="1">
    <citation type="submission" date="2014-03" db="EMBL/GenBank/DDBJ databases">
        <authorList>
            <person name="Aksoy S."/>
            <person name="Warren W."/>
            <person name="Wilson R.K."/>
        </authorList>
    </citation>
    <scope>NUCLEOTIDE SEQUENCE [LARGE SCALE GENOMIC DNA]</scope>
    <source>
        <strain evidence="3">IAEA</strain>
    </source>
</reference>
<dbReference type="PANTHER" id="PTHR22625">
    <property type="entry name" value="PLEXIN"/>
    <property type="match status" value="1"/>
</dbReference>
<dbReference type="GO" id="GO:0097374">
    <property type="term" value="P:sensory neuron axon guidance"/>
    <property type="evidence" value="ECO:0007669"/>
    <property type="project" value="TreeGrafter"/>
</dbReference>
<dbReference type="GO" id="GO:0005886">
    <property type="term" value="C:plasma membrane"/>
    <property type="evidence" value="ECO:0007669"/>
    <property type="project" value="TreeGrafter"/>
</dbReference>
<name>A0A1A9ZXZ3_GLOPL</name>
<evidence type="ECO:0000313" key="2">
    <source>
        <dbReference type="EnsemblMetazoa" id="GPAI028529-PA"/>
    </source>
</evidence>
<dbReference type="FunFam" id="3.10.20.90:FF:000213">
    <property type="entry name" value="Plexin A4, B"/>
    <property type="match status" value="1"/>
</dbReference>
<dbReference type="EnsemblMetazoa" id="GPAI028529-RA">
    <property type="protein sequence ID" value="GPAI028529-PA"/>
    <property type="gene ID" value="GPAI028529"/>
</dbReference>
<keyword evidence="3" id="KW-1185">Reference proteome</keyword>
<dbReference type="GO" id="GO:0008045">
    <property type="term" value="P:motor neuron axon guidance"/>
    <property type="evidence" value="ECO:0007669"/>
    <property type="project" value="TreeGrafter"/>
</dbReference>
<dbReference type="Gene3D" id="1.10.506.10">
    <property type="entry name" value="GTPase Activation - p120gap, domain 1"/>
    <property type="match status" value="1"/>
</dbReference>
<dbReference type="GO" id="GO:0050772">
    <property type="term" value="P:positive regulation of axonogenesis"/>
    <property type="evidence" value="ECO:0007669"/>
    <property type="project" value="TreeGrafter"/>
</dbReference>
<dbReference type="Pfam" id="PF08337">
    <property type="entry name" value="Plexin_cytopl"/>
    <property type="match status" value="1"/>
</dbReference>
<feature type="domain" description="Plexin cytoplasmic RasGAP" evidence="1">
    <location>
        <begin position="99"/>
        <end position="265"/>
    </location>
</feature>
<dbReference type="InterPro" id="IPR008936">
    <property type="entry name" value="Rho_GTPase_activation_prot"/>
</dbReference>
<dbReference type="AlphaFoldDB" id="A0A1A9ZXZ3"/>
<dbReference type="InterPro" id="IPR031148">
    <property type="entry name" value="Plexin"/>
</dbReference>
<accession>A0A1A9ZXZ3</accession>
<dbReference type="GO" id="GO:0002116">
    <property type="term" value="C:semaphorin receptor complex"/>
    <property type="evidence" value="ECO:0007669"/>
    <property type="project" value="TreeGrafter"/>
</dbReference>
<proteinExistence type="predicted"/>
<reference evidence="2" key="2">
    <citation type="submission" date="2020-05" db="UniProtKB">
        <authorList>
            <consortium name="EnsemblMetazoa"/>
        </authorList>
    </citation>
    <scope>IDENTIFICATION</scope>
    <source>
        <strain evidence="2">IAEA</strain>
    </source>
</reference>
<dbReference type="GO" id="GO:0007162">
    <property type="term" value="P:negative regulation of cell adhesion"/>
    <property type="evidence" value="ECO:0007669"/>
    <property type="project" value="TreeGrafter"/>
</dbReference>
<dbReference type="STRING" id="7398.A0A1A9ZXZ3"/>
<evidence type="ECO:0000259" key="1">
    <source>
        <dbReference type="Pfam" id="PF08337"/>
    </source>
</evidence>
<dbReference type="GO" id="GO:0030334">
    <property type="term" value="P:regulation of cell migration"/>
    <property type="evidence" value="ECO:0007669"/>
    <property type="project" value="TreeGrafter"/>
</dbReference>
<evidence type="ECO:0000313" key="3">
    <source>
        <dbReference type="Proteomes" id="UP000092445"/>
    </source>
</evidence>
<sequence>MFTIAEFRVPMNNSTTVHVPSIFIFTKLLNMSQFTTIETLFKEQYYRDNVINWANTIMEYKKFRFSGFPILVDGGCDCLSTIYNNVAPFDTSVYSALMVNVASLLMIVLMNKMEYATDILKCLLLRLVDKSVISKHPQLMLRRTESVVEKMLTNYMAICMYDYLKEYAGSSLFLLFKAIKHQIEKGLVDAITHDARYSISEERLLHEQISHSVVVLHIVQDDLDEKIQCKVLDWDTISQVKSKILDALFKNTPFSMRPTIHEVDLEWRHGRGGHLILQDEDLTTKTTNGWRRLNTLAHYGVKESAVMSLVARQNDSYNLQYSNKLQPPYNNCMLINFAYSNTQFCEIMCRRLNELLASLELAELVGFHSAVTEQKGMSSSSVGMLLVPKLSSDMTMPSTSSAGSNIGPLEDLVASIHTMKDSVVMFLIRVTDATSGDLGL</sequence>
<dbReference type="GO" id="GO:0008360">
    <property type="term" value="P:regulation of cell shape"/>
    <property type="evidence" value="ECO:0007669"/>
    <property type="project" value="TreeGrafter"/>
</dbReference>
<dbReference type="VEuPathDB" id="VectorBase:GPAI028529"/>
<dbReference type="Proteomes" id="UP000092445">
    <property type="component" value="Unassembled WGS sequence"/>
</dbReference>